<organism evidence="6 7">
    <name type="scientific">Albidovulum salinarum</name>
    <dbReference type="NCBI Taxonomy" id="2984153"/>
    <lineage>
        <taxon>Bacteria</taxon>
        <taxon>Pseudomonadati</taxon>
        <taxon>Pseudomonadota</taxon>
        <taxon>Alphaproteobacteria</taxon>
        <taxon>Rhodobacterales</taxon>
        <taxon>Paracoccaceae</taxon>
        <taxon>Albidovulum</taxon>
    </lineage>
</organism>
<keyword evidence="2" id="KW-0813">Transport</keyword>
<proteinExistence type="predicted"/>
<comment type="caution">
    <text evidence="6">The sequence shown here is derived from an EMBL/GenBank/DDBJ whole genome shotgun (WGS) entry which is preliminary data.</text>
</comment>
<evidence type="ECO:0000256" key="1">
    <source>
        <dbReference type="ARBA" id="ARBA00004418"/>
    </source>
</evidence>
<accession>A0ABT2X9E1</accession>
<dbReference type="PROSITE" id="PS51318">
    <property type="entry name" value="TAT"/>
    <property type="match status" value="1"/>
</dbReference>
<evidence type="ECO:0000313" key="7">
    <source>
        <dbReference type="Proteomes" id="UP001209535"/>
    </source>
</evidence>
<dbReference type="PANTHER" id="PTHR30222">
    <property type="entry name" value="SPERMIDINE/PUTRESCINE-BINDING PERIPLASMIC PROTEIN"/>
    <property type="match status" value="1"/>
</dbReference>
<dbReference type="PANTHER" id="PTHR30222:SF17">
    <property type="entry name" value="SPERMIDINE_PUTRESCINE-BINDING PERIPLASMIC PROTEIN"/>
    <property type="match status" value="1"/>
</dbReference>
<dbReference type="Gene3D" id="3.40.190.10">
    <property type="entry name" value="Periplasmic binding protein-like II"/>
    <property type="match status" value="2"/>
</dbReference>
<dbReference type="PRINTS" id="PR00909">
    <property type="entry name" value="SPERMDNBNDNG"/>
</dbReference>
<evidence type="ECO:0000313" key="6">
    <source>
        <dbReference type="EMBL" id="MCU9850571.1"/>
    </source>
</evidence>
<protein>
    <submittedName>
        <fullName evidence="6">Spermidine/putrescine ABC transporter substrate-binding protein</fullName>
    </submittedName>
</protein>
<feature type="chain" id="PRO_5046513032" evidence="5">
    <location>
        <begin position="29"/>
        <end position="351"/>
    </location>
</feature>
<feature type="signal peptide" evidence="5">
    <location>
        <begin position="1"/>
        <end position="28"/>
    </location>
</feature>
<keyword evidence="3 5" id="KW-0732">Signal</keyword>
<dbReference type="RefSeq" id="WP_263340854.1">
    <property type="nucleotide sequence ID" value="NZ_JAOVQO010000038.1"/>
</dbReference>
<dbReference type="InterPro" id="IPR006059">
    <property type="entry name" value="SBP"/>
</dbReference>
<keyword evidence="4" id="KW-0574">Periplasm</keyword>
<dbReference type="InterPro" id="IPR006311">
    <property type="entry name" value="TAT_signal"/>
</dbReference>
<gene>
    <name evidence="6" type="ORF">OEZ60_21590</name>
</gene>
<dbReference type="CDD" id="cd13590">
    <property type="entry name" value="PBP2_PotD_PotF_like"/>
    <property type="match status" value="1"/>
</dbReference>
<comment type="subcellular location">
    <subcellularLocation>
        <location evidence="1">Periplasm</location>
    </subcellularLocation>
</comment>
<dbReference type="Proteomes" id="UP001209535">
    <property type="component" value="Unassembled WGS sequence"/>
</dbReference>
<keyword evidence="7" id="KW-1185">Reference proteome</keyword>
<name>A0ABT2X9E1_9RHOB</name>
<dbReference type="InterPro" id="IPR001188">
    <property type="entry name" value="Sperm_putr-bd"/>
</dbReference>
<evidence type="ECO:0000256" key="2">
    <source>
        <dbReference type="ARBA" id="ARBA00022448"/>
    </source>
</evidence>
<evidence type="ECO:0000256" key="4">
    <source>
        <dbReference type="ARBA" id="ARBA00022764"/>
    </source>
</evidence>
<dbReference type="Pfam" id="PF13416">
    <property type="entry name" value="SBP_bac_8"/>
    <property type="match status" value="1"/>
</dbReference>
<reference evidence="6 7" key="1">
    <citation type="submission" date="2022-10" db="EMBL/GenBank/DDBJ databases">
        <title>Defluviimonas sp. nov., isolated from ocean surface sediments.</title>
        <authorList>
            <person name="He W."/>
            <person name="Wang L."/>
            <person name="Zhang D.-F."/>
        </authorList>
    </citation>
    <scope>NUCLEOTIDE SEQUENCE [LARGE SCALE GENOMIC DNA]</scope>
    <source>
        <strain evidence="6 7">WL0024</strain>
    </source>
</reference>
<sequence length="351" mass="37578">MTQQNSHFRQLLAGVAAAGLAAAGPASAELVISNWDGYMAPDAVTAFTSETGEAAEMVVHATNEEIMGKLIASGGAGYDVVFVSSPFAEVLHNLDLLEPIDAGKVPNIVNLYPEAAALPHDPGNTFSVPYAWGTTGLCYRSDLVSPEPTSWNDLLHPAEAQVGKVTLLGTDRWLLAAGFLSHGFSVNETDQAKLDEVEADLIEAKKTMLAFDDTTFYSKLVSGEATLVHAWDGWCNYGIAENPDIKFMIPSEGSDLWVDTMVVMKASENKDGAFKFINYILDAKNHAWAAENILYKVPNKPAMESLSADMAATYPNMGMAPADLVALEQLRDVGDASRAYAKAVSAIKAAQ</sequence>
<evidence type="ECO:0000256" key="5">
    <source>
        <dbReference type="SAM" id="SignalP"/>
    </source>
</evidence>
<dbReference type="SUPFAM" id="SSF53850">
    <property type="entry name" value="Periplasmic binding protein-like II"/>
    <property type="match status" value="1"/>
</dbReference>
<dbReference type="EMBL" id="JAOVQO010000038">
    <property type="protein sequence ID" value="MCU9850571.1"/>
    <property type="molecule type" value="Genomic_DNA"/>
</dbReference>
<evidence type="ECO:0000256" key="3">
    <source>
        <dbReference type="ARBA" id="ARBA00022729"/>
    </source>
</evidence>